<organism evidence="2 3">
    <name type="scientific">Anaerobacterium chartisolvens</name>
    <dbReference type="NCBI Taxonomy" id="1297424"/>
    <lineage>
        <taxon>Bacteria</taxon>
        <taxon>Bacillati</taxon>
        <taxon>Bacillota</taxon>
        <taxon>Clostridia</taxon>
        <taxon>Eubacteriales</taxon>
        <taxon>Oscillospiraceae</taxon>
        <taxon>Anaerobacterium</taxon>
    </lineage>
</organism>
<comment type="caution">
    <text evidence="2">The sequence shown here is derived from an EMBL/GenBank/DDBJ whole genome shotgun (WGS) entry which is preliminary data.</text>
</comment>
<feature type="transmembrane region" description="Helical" evidence="1">
    <location>
        <begin position="49"/>
        <end position="70"/>
    </location>
</feature>
<keyword evidence="1" id="KW-0472">Membrane</keyword>
<accession>A0A369B5N1</accession>
<evidence type="ECO:0000313" key="3">
    <source>
        <dbReference type="Proteomes" id="UP000253034"/>
    </source>
</evidence>
<dbReference type="Pfam" id="PF18910">
    <property type="entry name" value="DUF5665"/>
    <property type="match status" value="1"/>
</dbReference>
<proteinExistence type="predicted"/>
<dbReference type="EMBL" id="QPJT01000009">
    <property type="protein sequence ID" value="RCX16829.1"/>
    <property type="molecule type" value="Genomic_DNA"/>
</dbReference>
<gene>
    <name evidence="2" type="ORF">DFR58_10956</name>
</gene>
<evidence type="ECO:0000256" key="1">
    <source>
        <dbReference type="SAM" id="Phobius"/>
    </source>
</evidence>
<keyword evidence="1" id="KW-0812">Transmembrane</keyword>
<sequence>MFGKTALLKVINKKLDKISLNMERFKLVDYVHFLEHPRKMFWPNFLGGLARGFGIAIGFTLLGALIVYLLQIIVKWNLPIIGEFISEIIEIVQDSMNKTGGRIGG</sequence>
<reference evidence="2 3" key="1">
    <citation type="submission" date="2018-07" db="EMBL/GenBank/DDBJ databases">
        <title>Genomic Encyclopedia of Type Strains, Phase IV (KMG-IV): sequencing the most valuable type-strain genomes for metagenomic binning, comparative biology and taxonomic classification.</title>
        <authorList>
            <person name="Goeker M."/>
        </authorList>
    </citation>
    <scope>NUCLEOTIDE SEQUENCE [LARGE SCALE GENOMIC DNA]</scope>
    <source>
        <strain evidence="2 3">DSM 27016</strain>
    </source>
</reference>
<dbReference type="InterPro" id="IPR043723">
    <property type="entry name" value="DUF5665"/>
</dbReference>
<evidence type="ECO:0000313" key="2">
    <source>
        <dbReference type="EMBL" id="RCX16829.1"/>
    </source>
</evidence>
<dbReference type="Proteomes" id="UP000253034">
    <property type="component" value="Unassembled WGS sequence"/>
</dbReference>
<dbReference type="OrthoDB" id="1634137at2"/>
<dbReference type="AlphaFoldDB" id="A0A369B5N1"/>
<name>A0A369B5N1_9FIRM</name>
<protein>
    <submittedName>
        <fullName evidence="2">Uncharacterized protein</fullName>
    </submittedName>
</protein>
<keyword evidence="1" id="KW-1133">Transmembrane helix</keyword>
<keyword evidence="3" id="KW-1185">Reference proteome</keyword>